<feature type="chain" id="PRO_5035817942" evidence="7">
    <location>
        <begin position="25"/>
        <end position="114"/>
    </location>
</feature>
<comment type="subcellular location">
    <subcellularLocation>
        <location evidence="1">Membrane</location>
        <topology evidence="1">Multi-pass membrane protein</topology>
    </subcellularLocation>
</comment>
<comment type="similarity">
    <text evidence="2">Belongs to the IFI6/IFI27 family.</text>
</comment>
<gene>
    <name evidence="8" type="ORF">CUNI_LOCUS11887</name>
</gene>
<evidence type="ECO:0000256" key="4">
    <source>
        <dbReference type="ARBA" id="ARBA00022989"/>
    </source>
</evidence>
<dbReference type="EMBL" id="CAJHNH020002331">
    <property type="protein sequence ID" value="CAG5126329.1"/>
    <property type="molecule type" value="Genomic_DNA"/>
</dbReference>
<feature type="transmembrane region" description="Helical" evidence="6">
    <location>
        <begin position="91"/>
        <end position="109"/>
    </location>
</feature>
<feature type="signal peptide" evidence="7">
    <location>
        <begin position="1"/>
        <end position="24"/>
    </location>
</feature>
<evidence type="ECO:0000256" key="5">
    <source>
        <dbReference type="ARBA" id="ARBA00023136"/>
    </source>
</evidence>
<feature type="transmembrane region" description="Helical" evidence="6">
    <location>
        <begin position="34"/>
        <end position="53"/>
    </location>
</feature>
<evidence type="ECO:0000313" key="8">
    <source>
        <dbReference type="EMBL" id="CAG5126329.1"/>
    </source>
</evidence>
<proteinExistence type="inferred from homology"/>
<organism evidence="8 9">
    <name type="scientific">Candidula unifasciata</name>
    <dbReference type="NCBI Taxonomy" id="100452"/>
    <lineage>
        <taxon>Eukaryota</taxon>
        <taxon>Metazoa</taxon>
        <taxon>Spiralia</taxon>
        <taxon>Lophotrochozoa</taxon>
        <taxon>Mollusca</taxon>
        <taxon>Gastropoda</taxon>
        <taxon>Heterobranchia</taxon>
        <taxon>Euthyneura</taxon>
        <taxon>Panpulmonata</taxon>
        <taxon>Eupulmonata</taxon>
        <taxon>Stylommatophora</taxon>
        <taxon>Helicina</taxon>
        <taxon>Helicoidea</taxon>
        <taxon>Geomitridae</taxon>
        <taxon>Candidula</taxon>
    </lineage>
</organism>
<keyword evidence="9" id="KW-1185">Reference proteome</keyword>
<protein>
    <submittedName>
        <fullName evidence="8">Uncharacterized protein</fullName>
    </submittedName>
</protein>
<accession>A0A8S3ZAU0</accession>
<evidence type="ECO:0000256" key="1">
    <source>
        <dbReference type="ARBA" id="ARBA00004141"/>
    </source>
</evidence>
<evidence type="ECO:0000256" key="7">
    <source>
        <dbReference type="SAM" id="SignalP"/>
    </source>
</evidence>
<evidence type="ECO:0000313" key="9">
    <source>
        <dbReference type="Proteomes" id="UP000678393"/>
    </source>
</evidence>
<keyword evidence="3 6" id="KW-0812">Transmembrane</keyword>
<sequence>MKIQKTMFFASLIVLCLHPMKVSADEAIVCGAIMGVLLTWFGIPVLLSTIGFGAKIAAGSLASTLMSLTARIGSGLKLVAVLQSIGASGVSWTTVIVGGLLGALICFLIRRRVL</sequence>
<dbReference type="Pfam" id="PF06140">
    <property type="entry name" value="Ifi-6-16"/>
    <property type="match status" value="1"/>
</dbReference>
<dbReference type="Gene3D" id="6.10.110.10">
    <property type="match status" value="1"/>
</dbReference>
<dbReference type="AlphaFoldDB" id="A0A8S3ZAU0"/>
<evidence type="ECO:0000256" key="6">
    <source>
        <dbReference type="SAM" id="Phobius"/>
    </source>
</evidence>
<dbReference type="Proteomes" id="UP000678393">
    <property type="component" value="Unassembled WGS sequence"/>
</dbReference>
<dbReference type="InterPro" id="IPR009311">
    <property type="entry name" value="IFI6/IFI27-like"/>
</dbReference>
<evidence type="ECO:0000256" key="2">
    <source>
        <dbReference type="ARBA" id="ARBA00007262"/>
    </source>
</evidence>
<keyword evidence="7" id="KW-0732">Signal</keyword>
<keyword evidence="4 6" id="KW-1133">Transmembrane helix</keyword>
<evidence type="ECO:0000256" key="3">
    <source>
        <dbReference type="ARBA" id="ARBA00022692"/>
    </source>
</evidence>
<dbReference type="GO" id="GO:0016020">
    <property type="term" value="C:membrane"/>
    <property type="evidence" value="ECO:0007669"/>
    <property type="project" value="UniProtKB-SubCell"/>
</dbReference>
<dbReference type="OrthoDB" id="10592136at2759"/>
<keyword evidence="5 6" id="KW-0472">Membrane</keyword>
<comment type="caution">
    <text evidence="8">The sequence shown here is derived from an EMBL/GenBank/DDBJ whole genome shotgun (WGS) entry which is preliminary data.</text>
</comment>
<name>A0A8S3ZAU0_9EUPU</name>
<reference evidence="8" key="1">
    <citation type="submission" date="2021-04" db="EMBL/GenBank/DDBJ databases">
        <authorList>
            <consortium name="Molecular Ecology Group"/>
        </authorList>
    </citation>
    <scope>NUCLEOTIDE SEQUENCE</scope>
</reference>
<dbReference type="InterPro" id="IPR038213">
    <property type="entry name" value="IFI6/IFI27-like_sf"/>
</dbReference>